<comment type="caution">
    <text evidence="2">The sequence shown here is derived from an EMBL/GenBank/DDBJ whole genome shotgun (WGS) entry which is preliminary data.</text>
</comment>
<dbReference type="AlphaFoldDB" id="A0AAN6M6Q1"/>
<feature type="region of interest" description="Disordered" evidence="1">
    <location>
        <begin position="170"/>
        <end position="215"/>
    </location>
</feature>
<proteinExistence type="predicted"/>
<protein>
    <submittedName>
        <fullName evidence="2">Uncharacterized protein</fullName>
    </submittedName>
</protein>
<dbReference type="Proteomes" id="UP001280581">
    <property type="component" value="Unassembled WGS sequence"/>
</dbReference>
<evidence type="ECO:0000313" key="2">
    <source>
        <dbReference type="EMBL" id="KAK3215296.1"/>
    </source>
</evidence>
<accession>A0AAN6M6Q1</accession>
<evidence type="ECO:0000256" key="1">
    <source>
        <dbReference type="SAM" id="MobiDB-lite"/>
    </source>
</evidence>
<evidence type="ECO:0000313" key="3">
    <source>
        <dbReference type="Proteomes" id="UP001280581"/>
    </source>
</evidence>
<keyword evidence="3" id="KW-1185">Reference proteome</keyword>
<dbReference type="EMBL" id="WVTA01000003">
    <property type="protein sequence ID" value="KAK3215296.1"/>
    <property type="molecule type" value="Genomic_DNA"/>
</dbReference>
<sequence length="215" mass="22764">MSLPSQTSSFVQDEPGIDHVDPFHFPLSIAAGYRAPSRSPSFVVALPVNHSQPFYTTTKSNYNMAGRRRANLPLAPASRHAPAAHYMRSLHPAPHHRTSIRTNARTNAQTGVPEAASAYQKKPRVGTVTRLQPTTPPPRASVHSSRGTFPFKACSRRLAMACAGRSAAVTGAAYSPSGQSGGRTLGAKRTANSLSPLSHHRPVPATATGPPMSSG</sequence>
<organism evidence="2 3">
    <name type="scientific">Pseudopithomyces chartarum</name>
    <dbReference type="NCBI Taxonomy" id="1892770"/>
    <lineage>
        <taxon>Eukaryota</taxon>
        <taxon>Fungi</taxon>
        <taxon>Dikarya</taxon>
        <taxon>Ascomycota</taxon>
        <taxon>Pezizomycotina</taxon>
        <taxon>Dothideomycetes</taxon>
        <taxon>Pleosporomycetidae</taxon>
        <taxon>Pleosporales</taxon>
        <taxon>Massarineae</taxon>
        <taxon>Didymosphaeriaceae</taxon>
        <taxon>Pseudopithomyces</taxon>
    </lineage>
</organism>
<feature type="region of interest" description="Disordered" evidence="1">
    <location>
        <begin position="111"/>
        <end position="146"/>
    </location>
</feature>
<name>A0AAN6M6Q1_9PLEO</name>
<reference evidence="2 3" key="1">
    <citation type="submission" date="2021-02" db="EMBL/GenBank/DDBJ databases">
        <title>Genome assembly of Pseudopithomyces chartarum.</title>
        <authorList>
            <person name="Jauregui R."/>
            <person name="Singh J."/>
            <person name="Voisey C."/>
        </authorList>
    </citation>
    <scope>NUCLEOTIDE SEQUENCE [LARGE SCALE GENOMIC DNA]</scope>
    <source>
        <strain evidence="2 3">AGR01</strain>
    </source>
</reference>
<gene>
    <name evidence="2" type="ORF">GRF29_19g2835753</name>
</gene>